<comment type="caution">
    <text evidence="2">The sequence shown here is derived from an EMBL/GenBank/DDBJ whole genome shotgun (WGS) entry which is preliminary data.</text>
</comment>
<dbReference type="Proteomes" id="UP001633002">
    <property type="component" value="Unassembled WGS sequence"/>
</dbReference>
<keyword evidence="3" id="KW-1185">Reference proteome</keyword>
<reference evidence="2 3" key="1">
    <citation type="submission" date="2024-09" db="EMBL/GenBank/DDBJ databases">
        <title>Chromosome-scale assembly of Riccia sorocarpa.</title>
        <authorList>
            <person name="Paukszto L."/>
        </authorList>
    </citation>
    <scope>NUCLEOTIDE SEQUENCE [LARGE SCALE GENOMIC DNA]</scope>
    <source>
        <strain evidence="2">LP-2024</strain>
        <tissue evidence="2">Aerial parts of the thallus</tissue>
    </source>
</reference>
<organism evidence="2 3">
    <name type="scientific">Riccia sorocarpa</name>
    <dbReference type="NCBI Taxonomy" id="122646"/>
    <lineage>
        <taxon>Eukaryota</taxon>
        <taxon>Viridiplantae</taxon>
        <taxon>Streptophyta</taxon>
        <taxon>Embryophyta</taxon>
        <taxon>Marchantiophyta</taxon>
        <taxon>Marchantiopsida</taxon>
        <taxon>Marchantiidae</taxon>
        <taxon>Marchantiales</taxon>
        <taxon>Ricciaceae</taxon>
        <taxon>Riccia</taxon>
    </lineage>
</organism>
<evidence type="ECO:0000313" key="3">
    <source>
        <dbReference type="Proteomes" id="UP001633002"/>
    </source>
</evidence>
<protein>
    <submittedName>
        <fullName evidence="2">Uncharacterized protein</fullName>
    </submittedName>
</protein>
<sequence length="137" mass="15253">MQKSDFDLKVFLDFSGFLLTLKILVSFLQNTGLTIFCEIALVMEAQFQKFDPDCKTGRRLADGIAAIRTIQDRLKTEPIPSGSEQQLLSPDIDSADVQEPERSEESPSDVSSKRDERDDEIDSGSSSSDEASQDRSE</sequence>
<proteinExistence type="predicted"/>
<feature type="region of interest" description="Disordered" evidence="1">
    <location>
        <begin position="73"/>
        <end position="137"/>
    </location>
</feature>
<dbReference type="EMBL" id="JBJQOH010000008">
    <property type="protein sequence ID" value="KAL3675687.1"/>
    <property type="molecule type" value="Genomic_DNA"/>
</dbReference>
<accession>A0ABD3GAR6</accession>
<feature type="compositionally biased region" description="Basic and acidic residues" evidence="1">
    <location>
        <begin position="99"/>
        <end position="116"/>
    </location>
</feature>
<name>A0ABD3GAR6_9MARC</name>
<dbReference type="AlphaFoldDB" id="A0ABD3GAR6"/>
<evidence type="ECO:0000313" key="2">
    <source>
        <dbReference type="EMBL" id="KAL3675687.1"/>
    </source>
</evidence>
<evidence type="ECO:0000256" key="1">
    <source>
        <dbReference type="SAM" id="MobiDB-lite"/>
    </source>
</evidence>
<gene>
    <name evidence="2" type="ORF">R1sor_025635</name>
</gene>